<comment type="caution">
    <text evidence="1">The sequence shown here is derived from an EMBL/GenBank/DDBJ whole genome shotgun (WGS) entry which is preliminary data.</text>
</comment>
<organism evidence="1 2">
    <name type="scientific">Crenichthys baileyi</name>
    <name type="common">White River springfish</name>
    <dbReference type="NCBI Taxonomy" id="28760"/>
    <lineage>
        <taxon>Eukaryota</taxon>
        <taxon>Metazoa</taxon>
        <taxon>Chordata</taxon>
        <taxon>Craniata</taxon>
        <taxon>Vertebrata</taxon>
        <taxon>Euteleostomi</taxon>
        <taxon>Actinopterygii</taxon>
        <taxon>Neopterygii</taxon>
        <taxon>Teleostei</taxon>
        <taxon>Neoteleostei</taxon>
        <taxon>Acanthomorphata</taxon>
        <taxon>Ovalentaria</taxon>
        <taxon>Atherinomorphae</taxon>
        <taxon>Cyprinodontiformes</taxon>
        <taxon>Goodeidae</taxon>
        <taxon>Crenichthys</taxon>
    </lineage>
</organism>
<dbReference type="Gene3D" id="3.40.33.10">
    <property type="entry name" value="CAP"/>
    <property type="match status" value="1"/>
</dbReference>
<accession>A0AAV9RFS2</accession>
<dbReference type="InterPro" id="IPR035940">
    <property type="entry name" value="CAP_sf"/>
</dbReference>
<protein>
    <recommendedName>
        <fullName evidence="3">SCP domain-containing protein</fullName>
    </recommendedName>
</protein>
<reference evidence="1 2" key="1">
    <citation type="submission" date="2021-06" db="EMBL/GenBank/DDBJ databases">
        <authorList>
            <person name="Palmer J.M."/>
        </authorList>
    </citation>
    <scope>NUCLEOTIDE SEQUENCE [LARGE SCALE GENOMIC DNA]</scope>
    <source>
        <strain evidence="1 2">MEX-2019</strain>
        <tissue evidence="1">Muscle</tissue>
    </source>
</reference>
<evidence type="ECO:0000313" key="1">
    <source>
        <dbReference type="EMBL" id="KAK5607805.1"/>
    </source>
</evidence>
<proteinExistence type="predicted"/>
<sequence length="122" mass="13951">MSSVQKHLVRVKVRGHLSHVATPSGRYIKKTEHQKLKRYQGLREDMERLWRVQSSAVPVVIARFCFNAGSFTQLVWKDSEELCVGMAFNGKKAFVVGHYRPGGNINSEEDFRENVLPKGNYS</sequence>
<dbReference type="AlphaFoldDB" id="A0AAV9RFS2"/>
<evidence type="ECO:0000313" key="2">
    <source>
        <dbReference type="Proteomes" id="UP001311232"/>
    </source>
</evidence>
<name>A0AAV9RFS2_9TELE</name>
<keyword evidence="2" id="KW-1185">Reference proteome</keyword>
<evidence type="ECO:0008006" key="3">
    <source>
        <dbReference type="Google" id="ProtNLM"/>
    </source>
</evidence>
<dbReference type="EMBL" id="JAHHUM010001940">
    <property type="protein sequence ID" value="KAK5607805.1"/>
    <property type="molecule type" value="Genomic_DNA"/>
</dbReference>
<gene>
    <name evidence="1" type="ORF">CRENBAI_011046</name>
</gene>
<dbReference type="SUPFAM" id="SSF55797">
    <property type="entry name" value="PR-1-like"/>
    <property type="match status" value="1"/>
</dbReference>
<dbReference type="Proteomes" id="UP001311232">
    <property type="component" value="Unassembled WGS sequence"/>
</dbReference>